<dbReference type="Gene3D" id="3.60.15.10">
    <property type="entry name" value="Ribonuclease Z/Hydroxyacylglutathione hydrolase-like"/>
    <property type="match status" value="2"/>
</dbReference>
<evidence type="ECO:0000256" key="6">
    <source>
        <dbReference type="ARBA" id="ARBA00022722"/>
    </source>
</evidence>
<dbReference type="EMBL" id="HG937693">
    <property type="protein sequence ID" value="CDP34408.1"/>
    <property type="molecule type" value="Genomic_DNA"/>
</dbReference>
<dbReference type="GO" id="GO:1990180">
    <property type="term" value="P:mitochondrial tRNA 3'-end processing"/>
    <property type="evidence" value="ECO:0007669"/>
    <property type="project" value="TreeGrafter"/>
</dbReference>
<keyword evidence="7" id="KW-0479">Metal-binding</keyword>
<evidence type="ECO:0000256" key="8">
    <source>
        <dbReference type="ARBA" id="ARBA00022759"/>
    </source>
</evidence>
<proteinExistence type="inferred from homology"/>
<evidence type="ECO:0000259" key="12">
    <source>
        <dbReference type="Pfam" id="PF12706"/>
    </source>
</evidence>
<keyword evidence="5" id="KW-0819">tRNA processing</keyword>
<evidence type="ECO:0000256" key="1">
    <source>
        <dbReference type="ARBA" id="ARBA00000402"/>
    </source>
</evidence>
<accession>A0A060T0B4</accession>
<evidence type="ECO:0000256" key="4">
    <source>
        <dbReference type="ARBA" id="ARBA00012477"/>
    </source>
</evidence>
<dbReference type="GO" id="GO:0042781">
    <property type="term" value="F:3'-tRNA processing endoribonuclease activity"/>
    <property type="evidence" value="ECO:0007669"/>
    <property type="project" value="UniProtKB-EC"/>
</dbReference>
<dbReference type="Pfam" id="PF12706">
    <property type="entry name" value="Lactamase_B_2"/>
    <property type="match status" value="1"/>
</dbReference>
<dbReference type="SUPFAM" id="SSF56281">
    <property type="entry name" value="Metallo-hydrolase/oxidoreductase"/>
    <property type="match status" value="2"/>
</dbReference>
<evidence type="ECO:0000256" key="9">
    <source>
        <dbReference type="ARBA" id="ARBA00022801"/>
    </source>
</evidence>
<dbReference type="InterPro" id="IPR001279">
    <property type="entry name" value="Metallo-B-lactamas"/>
</dbReference>
<comment type="cofactor">
    <cofactor evidence="2">
        <name>Zn(2+)</name>
        <dbReference type="ChEBI" id="CHEBI:29105"/>
    </cofactor>
</comment>
<keyword evidence="9" id="KW-0378">Hydrolase</keyword>
<dbReference type="PhylomeDB" id="A0A060T0B4"/>
<evidence type="ECO:0000256" key="3">
    <source>
        <dbReference type="ARBA" id="ARBA00007823"/>
    </source>
</evidence>
<evidence type="ECO:0000256" key="10">
    <source>
        <dbReference type="ARBA" id="ARBA00022833"/>
    </source>
</evidence>
<name>A0A060T0B4_BLAAD</name>
<feature type="domain" description="Metallo-beta-lactamase" evidence="12">
    <location>
        <begin position="488"/>
        <end position="708"/>
    </location>
</feature>
<evidence type="ECO:0000256" key="5">
    <source>
        <dbReference type="ARBA" id="ARBA00022694"/>
    </source>
</evidence>
<keyword evidence="8" id="KW-0255">Endonuclease</keyword>
<evidence type="ECO:0000259" key="13">
    <source>
        <dbReference type="Pfam" id="PF13691"/>
    </source>
</evidence>
<organism evidence="14">
    <name type="scientific">Blastobotrys adeninivorans</name>
    <name type="common">Yeast</name>
    <name type="synonym">Arxula adeninivorans</name>
    <dbReference type="NCBI Taxonomy" id="409370"/>
    <lineage>
        <taxon>Eukaryota</taxon>
        <taxon>Fungi</taxon>
        <taxon>Dikarya</taxon>
        <taxon>Ascomycota</taxon>
        <taxon>Saccharomycotina</taxon>
        <taxon>Dipodascomycetes</taxon>
        <taxon>Dipodascales</taxon>
        <taxon>Trichomonascaceae</taxon>
        <taxon>Blastobotrys</taxon>
    </lineage>
</organism>
<dbReference type="CDD" id="cd07718">
    <property type="entry name" value="RNaseZ_ELAC1_ELAC2-C-term-like_MBL-fold"/>
    <property type="match status" value="1"/>
</dbReference>
<dbReference type="InterPro" id="IPR047151">
    <property type="entry name" value="RNZ2-like"/>
</dbReference>
<feature type="region of interest" description="Disordered" evidence="11">
    <location>
        <begin position="767"/>
        <end position="788"/>
    </location>
</feature>
<evidence type="ECO:0000313" key="14">
    <source>
        <dbReference type="EMBL" id="CDP34408.1"/>
    </source>
</evidence>
<comment type="catalytic activity">
    <reaction evidence="1">
        <text>Endonucleolytic cleavage of RNA, removing extra 3' nucleotides from tRNA precursor, generating 3' termini of tRNAs. A 3'-hydroxy group is left at the tRNA terminus and a 5'-phosphoryl group is left at the trailer molecule.</text>
        <dbReference type="EC" id="3.1.26.11"/>
    </reaction>
</comment>
<dbReference type="GO" id="GO:0046872">
    <property type="term" value="F:metal ion binding"/>
    <property type="evidence" value="ECO:0007669"/>
    <property type="project" value="UniProtKB-KW"/>
</dbReference>
<dbReference type="AlphaFoldDB" id="A0A060T0B4"/>
<dbReference type="Pfam" id="PF13691">
    <property type="entry name" value="Lactamase_B_4"/>
    <property type="match status" value="1"/>
</dbReference>
<dbReference type="PANTHER" id="PTHR12553">
    <property type="entry name" value="ZINC PHOSPHODIESTERASE ELAC PROTEIN 2"/>
    <property type="match status" value="1"/>
</dbReference>
<reference evidence="14" key="2">
    <citation type="submission" date="2014-06" db="EMBL/GenBank/DDBJ databases">
        <title>The complete genome of Blastobotrys (Arxula) adeninivorans LS3 - a yeast of biotechnological interest.</title>
        <authorList>
            <person name="Kunze G."/>
            <person name="Gaillardin C."/>
            <person name="Czernicka M."/>
            <person name="Durrens P."/>
            <person name="Martin T."/>
            <person name="Boer E."/>
            <person name="Gabaldon T."/>
            <person name="Cruz J."/>
            <person name="Talla E."/>
            <person name="Marck C."/>
            <person name="Goffeau A."/>
            <person name="Barbe V."/>
            <person name="Baret P."/>
            <person name="Baronian K."/>
            <person name="Beier S."/>
            <person name="Bleykasten C."/>
            <person name="Bode R."/>
            <person name="Casaregola S."/>
            <person name="Despons L."/>
            <person name="Fairhead C."/>
            <person name="Giersberg M."/>
            <person name="Gierski P."/>
            <person name="Hahnel U."/>
            <person name="Hartmann A."/>
            <person name="Jankowska D."/>
            <person name="Jubin C."/>
            <person name="Jung P."/>
            <person name="Lafontaine I."/>
            <person name="Leh-Louis V."/>
            <person name="Lemaire M."/>
            <person name="Marcet-Houben M."/>
            <person name="Mascher M."/>
            <person name="Morel G."/>
            <person name="Richard G.-F."/>
            <person name="Riechen J."/>
            <person name="Sacerdot C."/>
            <person name="Sarkar A."/>
            <person name="Savel G."/>
            <person name="Schacherer J."/>
            <person name="Sherman D."/>
            <person name="Straub M.-L."/>
            <person name="Stein N."/>
            <person name="Thierry A."/>
            <person name="Trautwein-Schult A."/>
            <person name="Westhof E."/>
            <person name="Worch S."/>
            <person name="Dujon B."/>
            <person name="Souciet J.-L."/>
            <person name="Wincker P."/>
            <person name="Scholz U."/>
            <person name="Neuveglise N."/>
        </authorList>
    </citation>
    <scope>NUCLEOTIDE SEQUENCE</scope>
    <source>
        <strain evidence="14">LS3</strain>
    </source>
</reference>
<dbReference type="InterPro" id="IPR036866">
    <property type="entry name" value="RibonucZ/Hydroxyglut_hydro"/>
</dbReference>
<evidence type="ECO:0000256" key="2">
    <source>
        <dbReference type="ARBA" id="ARBA00001947"/>
    </source>
</evidence>
<evidence type="ECO:0000256" key="7">
    <source>
        <dbReference type="ARBA" id="ARBA00022723"/>
    </source>
</evidence>
<reference evidence="14" key="1">
    <citation type="submission" date="2014-02" db="EMBL/GenBank/DDBJ databases">
        <authorList>
            <person name="Genoscope - CEA"/>
        </authorList>
    </citation>
    <scope>NUCLEOTIDE SEQUENCE</scope>
    <source>
        <strain evidence="14">LS3</strain>
    </source>
</reference>
<gene>
    <name evidence="14" type="ORF">GNLVRS02_ARAD1C11638g</name>
</gene>
<dbReference type="PANTHER" id="PTHR12553:SF49">
    <property type="entry name" value="ZINC PHOSPHODIESTERASE ELAC PROTEIN 2"/>
    <property type="match status" value="1"/>
</dbReference>
<evidence type="ECO:0000256" key="11">
    <source>
        <dbReference type="SAM" id="MobiDB-lite"/>
    </source>
</evidence>
<comment type="similarity">
    <text evidence="3">Belongs to the RNase Z family.</text>
</comment>
<dbReference type="InterPro" id="IPR027794">
    <property type="entry name" value="tRNase_Z_dom"/>
</dbReference>
<dbReference type="GO" id="GO:0005739">
    <property type="term" value="C:mitochondrion"/>
    <property type="evidence" value="ECO:0007669"/>
    <property type="project" value="TreeGrafter"/>
</dbReference>
<feature type="domain" description="tRNase Z endonuclease" evidence="13">
    <location>
        <begin position="47"/>
        <end position="110"/>
    </location>
</feature>
<dbReference type="EC" id="3.1.26.11" evidence="4"/>
<keyword evidence="6" id="KW-0540">Nuclease</keyword>
<protein>
    <recommendedName>
        <fullName evidence="4">ribonuclease Z</fullName>
        <ecNumber evidence="4">3.1.26.11</ecNumber>
    </recommendedName>
</protein>
<keyword evidence="10" id="KW-0862">Zinc</keyword>
<sequence length="788" mass="87657">MYICGLRSKVRDCGLGILRAQRRSGSSLKSKRQSKVTPIGKMKTAIQVVAHPTSDCSEPALLLHTRPGSKFLIGRCGEGLQRSMNQHKVRLSKLKGVFYTGYPRWEALGGLPGFLLTVNDQGAKDFILHSSVSTLSWATSTWRNFMFHNSLDLKIAEPSHVYEDECVIIKGIAVGSSHGTNEQAAMSSTIHRSRKEALPPIISPDVRSSCYIVQIAPGRGKFLVEKAKALGVKPGVAFRKLTEGDAVVTDEGVTVTPEQVLEPAPIPPRVLVIDCPNNNYVDDIVNSKAWTEPIHLGAGRNAGQEIPVDIKAVYHFLGKDVNPLDGKYHRWMTSTFASDCLHFICHPDYSPDGIMLESAALLNVKLRKSFPKHFPRLASSDSISVLESAGGIRALRAHDILSLEPQVTHMPDESVSDFRKGKVNWEAVESNLDYGDMSGTEYNFEQATHLTEPEIAVLGTGSAIPAKYRNVVSSIVIVPLANGSNVSIMLDCGEGTLGSMRRYYGEDGVNVRLRELGLISISHLHADHHLGTMSVIRKWLQVNPPEKTLYVVGPRYYEQFMNEWAQLEPEIYGTASNPRIKFFDMETFIIGRGFRGDREEIKANGFPEELSRDLGLSDIKACKAFHCDYSYCSAYVFQRAFKVAYSGDTRPNPFFADRVGKNCDVLIHEATHDNELAEEAKAKRHSTIGEAMEIANRMRARTTVLTHFSQRYPKVPDVGEQGEELERVLKKTVFAFDGFHTLVSEIDDPANVKKRMEGLSQLQLALSEDRDDDVDIPEEKSLKRKERA</sequence>